<reference evidence="1 2" key="1">
    <citation type="journal article" date="2010" name="BMC Genomics">
        <title>Metabolic flexibility revealed in the genome of the cyst-forming alpha-1 proteobacterium Rhodospirillum centenum.</title>
        <authorList>
            <person name="Lu Y.K."/>
            <person name="Marden J."/>
            <person name="Han M."/>
            <person name="Swingley W.D."/>
            <person name="Mastrian S.D."/>
            <person name="Chowdhury S.R."/>
            <person name="Hao J."/>
            <person name="Helmy T."/>
            <person name="Kim S."/>
            <person name="Kurdoglu A.A."/>
            <person name="Matthies H.J."/>
            <person name="Rollo D."/>
            <person name="Stothard P."/>
            <person name="Blankenship R.E."/>
            <person name="Bauer C.E."/>
            <person name="Touchman J.W."/>
        </authorList>
    </citation>
    <scope>NUCLEOTIDE SEQUENCE [LARGE SCALE GENOMIC DNA]</scope>
    <source>
        <strain evidence="2">ATCC 51521 / SW</strain>
    </source>
</reference>
<dbReference type="AlphaFoldDB" id="B6IUT6"/>
<name>B6IUT6_RHOCS</name>
<dbReference type="Proteomes" id="UP000001591">
    <property type="component" value="Chromosome"/>
</dbReference>
<dbReference type="EMBL" id="CP000613">
    <property type="protein sequence ID" value="ACJ00018.1"/>
    <property type="molecule type" value="Genomic_DNA"/>
</dbReference>
<protein>
    <submittedName>
        <fullName evidence="1">Uncharacterized protein</fullName>
    </submittedName>
</protein>
<accession>B6IUT6</accession>
<sequence length="46" mass="5239">MLHAYGATRPRRCPVGHRTHRPCCTDWHLRPGSCLRPVPHVARPVS</sequence>
<organism evidence="1 2">
    <name type="scientific">Rhodospirillum centenum (strain ATCC 51521 / SW)</name>
    <dbReference type="NCBI Taxonomy" id="414684"/>
    <lineage>
        <taxon>Bacteria</taxon>
        <taxon>Pseudomonadati</taxon>
        <taxon>Pseudomonadota</taxon>
        <taxon>Alphaproteobacteria</taxon>
        <taxon>Rhodospirillales</taxon>
        <taxon>Rhodospirillaceae</taxon>
        <taxon>Rhodospirillum</taxon>
    </lineage>
</organism>
<evidence type="ECO:0000313" key="1">
    <source>
        <dbReference type="EMBL" id="ACJ00018.1"/>
    </source>
</evidence>
<gene>
    <name evidence="1" type="ordered locus">RC1_2643</name>
</gene>
<keyword evidence="2" id="KW-1185">Reference proteome</keyword>
<proteinExistence type="predicted"/>
<dbReference type="HOGENOM" id="CLU_3188306_0_0_5"/>
<dbReference type="KEGG" id="rce:RC1_2643"/>
<evidence type="ECO:0000313" key="2">
    <source>
        <dbReference type="Proteomes" id="UP000001591"/>
    </source>
</evidence>